<feature type="signal peptide" evidence="1">
    <location>
        <begin position="1"/>
        <end position="18"/>
    </location>
</feature>
<reference evidence="2 3" key="1">
    <citation type="submission" date="2017-05" db="EMBL/GenBank/DDBJ databases">
        <title>Genome of Chryseobacterium haifense.</title>
        <authorList>
            <person name="Newman J.D."/>
        </authorList>
    </citation>
    <scope>NUCLEOTIDE SEQUENCE [LARGE SCALE GENOMIC DNA]</scope>
    <source>
        <strain evidence="2 3">DSM 19056</strain>
    </source>
</reference>
<keyword evidence="3" id="KW-1185">Reference proteome</keyword>
<dbReference type="AlphaFoldDB" id="A0A246B9J6"/>
<evidence type="ECO:0000256" key="1">
    <source>
        <dbReference type="SAM" id="SignalP"/>
    </source>
</evidence>
<name>A0A246B9J6_9FLAO</name>
<dbReference type="RefSeq" id="WP_088264038.1">
    <property type="nucleotide sequence ID" value="NZ_JASZ02000012.1"/>
</dbReference>
<dbReference type="Proteomes" id="UP000197587">
    <property type="component" value="Unassembled WGS sequence"/>
</dbReference>
<proteinExistence type="predicted"/>
<organism evidence="2 3">
    <name type="scientific">Kaistella haifensis DSM 19056</name>
    <dbReference type="NCBI Taxonomy" id="1450526"/>
    <lineage>
        <taxon>Bacteria</taxon>
        <taxon>Pseudomonadati</taxon>
        <taxon>Bacteroidota</taxon>
        <taxon>Flavobacteriia</taxon>
        <taxon>Flavobacteriales</taxon>
        <taxon>Weeksellaceae</taxon>
        <taxon>Chryseobacterium group</taxon>
        <taxon>Kaistella</taxon>
    </lineage>
</organism>
<keyword evidence="1" id="KW-0732">Signal</keyword>
<evidence type="ECO:0000313" key="2">
    <source>
        <dbReference type="EMBL" id="OWK98181.1"/>
    </source>
</evidence>
<gene>
    <name evidence="2" type="ORF">AP75_07210</name>
</gene>
<comment type="caution">
    <text evidence="2">The sequence shown here is derived from an EMBL/GenBank/DDBJ whole genome shotgun (WGS) entry which is preliminary data.</text>
</comment>
<evidence type="ECO:0000313" key="3">
    <source>
        <dbReference type="Proteomes" id="UP000197587"/>
    </source>
</evidence>
<accession>A0A246B9J6</accession>
<protein>
    <submittedName>
        <fullName evidence="2">Uncharacterized protein</fullName>
    </submittedName>
</protein>
<feature type="chain" id="PRO_5013303810" evidence="1">
    <location>
        <begin position="19"/>
        <end position="206"/>
    </location>
</feature>
<dbReference type="EMBL" id="JASZ02000012">
    <property type="protein sequence ID" value="OWK98181.1"/>
    <property type="molecule type" value="Genomic_DNA"/>
</dbReference>
<sequence length="206" mass="23161">MKKLITLLSLAAFTLGFSQNFSPDQYPKGVYETYEDFRAKTPTSTPNLSNAMTDDQIAYRFNNLDDKGKKLKKVFAVSDGTGLYIHVVNLIRKFNSEDKGQGYDGGIYYLKAENKGGYLFVRDYFTSNSAAMWGGLIAAAAARRTKGVIYDAEKESFNLFKNIEEFKTFMEVNHPNVVLDLDKGKGETKLDEGEIEAKNLELITKL</sequence>